<dbReference type="Pfam" id="PF06035">
    <property type="entry name" value="Peptidase_C93"/>
    <property type="match status" value="1"/>
</dbReference>
<dbReference type="PANTHER" id="PTHR39327">
    <property type="match status" value="1"/>
</dbReference>
<organism evidence="1 2">
    <name type="scientific">Microvirga tunisiensis</name>
    <dbReference type="NCBI Taxonomy" id="2108360"/>
    <lineage>
        <taxon>Bacteria</taxon>
        <taxon>Pseudomonadati</taxon>
        <taxon>Pseudomonadota</taxon>
        <taxon>Alphaproteobacteria</taxon>
        <taxon>Hyphomicrobiales</taxon>
        <taxon>Methylobacteriaceae</taxon>
        <taxon>Microvirga</taxon>
    </lineage>
</organism>
<comment type="caution">
    <text evidence="1">The sequence shown here is derived from an EMBL/GenBank/DDBJ whole genome shotgun (WGS) entry which is preliminary data.</text>
</comment>
<evidence type="ECO:0000313" key="2">
    <source>
        <dbReference type="Proteomes" id="UP000403266"/>
    </source>
</evidence>
<dbReference type="AlphaFoldDB" id="A0A5N7MKH3"/>
<dbReference type="InterPro" id="IPR010319">
    <property type="entry name" value="Transglutaminase-like_Cys_pept"/>
</dbReference>
<dbReference type="Proteomes" id="UP000403266">
    <property type="component" value="Unassembled WGS sequence"/>
</dbReference>
<dbReference type="OrthoDB" id="7206808at2"/>
<gene>
    <name evidence="1" type="ORF">FS320_20910</name>
</gene>
<name>A0A5N7MKH3_9HYPH</name>
<reference evidence="1 2" key="1">
    <citation type="journal article" date="2019" name="Syst. Appl. Microbiol.">
        <title>Microvirga tunisiensis sp. nov., a root nodule symbiotic bacterium isolated from Lupinus micranthus and L. luteus grown in Northern Tunisia.</title>
        <authorList>
            <person name="Msaddak A."/>
            <person name="Rejili M."/>
            <person name="Duran D."/>
            <person name="Mars M."/>
            <person name="Palacios J.M."/>
            <person name="Ruiz-Argueso T."/>
            <person name="Rey L."/>
            <person name="Imperial J."/>
        </authorList>
    </citation>
    <scope>NUCLEOTIDE SEQUENCE [LARGE SCALE GENOMIC DNA]</scope>
    <source>
        <strain evidence="1 2">Lmie10</strain>
    </source>
</reference>
<proteinExistence type="predicted"/>
<dbReference type="EMBL" id="VOSK01000096">
    <property type="protein sequence ID" value="MPR27572.1"/>
    <property type="molecule type" value="Genomic_DNA"/>
</dbReference>
<evidence type="ECO:0000313" key="1">
    <source>
        <dbReference type="EMBL" id="MPR27572.1"/>
    </source>
</evidence>
<keyword evidence="2" id="KW-1185">Reference proteome</keyword>
<protein>
    <submittedName>
        <fullName evidence="1">Transglutaminase</fullName>
    </submittedName>
</protein>
<dbReference type="PANTHER" id="PTHR39327:SF1">
    <property type="entry name" value="BLR5470 PROTEIN"/>
    <property type="match status" value="1"/>
</dbReference>
<dbReference type="RefSeq" id="WP_152713895.1">
    <property type="nucleotide sequence ID" value="NZ_VOSJ01000097.1"/>
</dbReference>
<dbReference type="Gene3D" id="3.10.620.30">
    <property type="match status" value="1"/>
</dbReference>
<accession>A0A5N7MKH3</accession>
<sequence>MRELLYRRLSARSFLKSRLHPTMLVLALMLVGSGTHAQTVAALPSRSRPAATKSDVITPVPGWTRLCRQKPEQCTVDPSEPATITLTPQAWQTITRVNRQVNAAIQPMTDREHWGVADHWDLAEDGYGDCEDYQLVKRQRLVAAGIPRRALRLTAVIDEDSAPHAVMMVRTDRGDFILDNKRNAVLPWRKTGYIYLQREGGTGLNWVSLGGAISSLVATAGR</sequence>